<organism evidence="4 5">
    <name type="scientific">Heterostelium pallidum (strain ATCC 26659 / Pp 5 / PN500)</name>
    <name type="common">Cellular slime mold</name>
    <name type="synonym">Polysphondylium pallidum</name>
    <dbReference type="NCBI Taxonomy" id="670386"/>
    <lineage>
        <taxon>Eukaryota</taxon>
        <taxon>Amoebozoa</taxon>
        <taxon>Evosea</taxon>
        <taxon>Eumycetozoa</taxon>
        <taxon>Dictyostelia</taxon>
        <taxon>Acytosteliales</taxon>
        <taxon>Acytosteliaceae</taxon>
        <taxon>Heterostelium</taxon>
    </lineage>
</organism>
<evidence type="ECO:0000259" key="2">
    <source>
        <dbReference type="PROSITE" id="PS00022"/>
    </source>
</evidence>
<sequence>MNYNYLFLISLVLLFELNFVNGVAVNLLAYRIQEPFPFKDSNNNFSPNPNTFLNVLISYDNSSTVIKQLFTFQFSISLPPGVVTTSITLGISDPIDFIETTFVLSGYNCQELDMGGFTINNFSKPTMYVGPNMVSLVEFQFPPEVSNVDGPIACSTVYNTISCAVAPEAGSRFARLVVGFTMVPPISSLPSTIPLTLSFRGVNVSLDFPNVFPTSITPFRLVEFNQSHSLYMDSRQFGTLEAGKASTYMIDVTSTLISDTYSSTFNPYNFGSLNNVEQVFDSQLDCYLVSSYLQLSAIATPNLNVMMSPSDSINIPAMLPFYYNYSSEGYIFKVVYPLYKYYSYGGSYLNYLPGGNGYTPIPVLTYDYNAILQFIIFTPVSYPIIMSRFSVVSTCPILSVRMGSANFKANDILIDGTYTNGTYEVVFPSTSASIEFSLYDACAKQYSYSSGLFYSPSTTFVYFETLTKNLYSEFNSVSQSYFINNITIPQGIPPGKITYGIFISNFIFDSFILETYFGSSASLYVTNTSSTPMLDSIAAFPSTVVTLNVNQPTEIGWNLTISNKIGFSYGEVDIISDLDLVPRRIHFNISNLVSGDKFNGVYRVTFMKNSTCREQGYSMKNMSLFSERADLNIMDIPFNPLSTIYGSQYENQLIVYTYCVLISNDGDAPTLSFFNVSTNSIDVGTLNRKISFSFVLNEFTNGTGISERHLPKIQIVSLNGNYIEIQSYLSSGNGFVNSYIAECDLPFGFGMDFLLISMSGISDNNDNKRGYTSTDLRDLAFPYSVKLTLTLDQPYLTTSSRLTARGGKIIVYGRSFGRDASTFSAKIDYRDGQGYQNSTFSQIGATVLTISNIPQIQASYITVYVVRNNIQSNILVIPIIRAIPEPTTTPIPTTTPTPTLSPTPTAEPQKCIDLLCYNNGKCINSSCVCQSPWYGPSCSSKTIITPIPPAYQEPITGTNITESGSLITTSIEIIGIRELDATMNVVQTFNINNRSTLLNVSIEYFKNSDNITFADEQLFIPESTIKFSMNMSSYQFKDQTNLIQILMRSSIQTDKSDVCSSSGVGVVDKSVQWIKLNVGDNSLYGRFLSKGVVDNRDDEDQTKQMRSVTVGITVGAYSQFVSLDPDFSNLIDVGETDTSDFICSSSKKLSNGAIAGFTNGIKIKNAHIQETIPIKSLENTCSYKLTVALESQDSNPSYSFSFVEPAGTEFTLVMNSKSEGVQLFYIDMKVKMDPMVTSSSFKLNMKDSTFNVDYTANLTCYGNVFEI</sequence>
<name>D3AYL0_HETP5</name>
<feature type="domain" description="EGF-like" evidence="2 3">
    <location>
        <begin position="927"/>
        <end position="938"/>
    </location>
</feature>
<dbReference type="InParanoid" id="D3AYL0"/>
<dbReference type="CDD" id="cd00054">
    <property type="entry name" value="EGF_CA"/>
    <property type="match status" value="1"/>
</dbReference>
<evidence type="ECO:0000313" key="4">
    <source>
        <dbReference type="EMBL" id="EFA86037.1"/>
    </source>
</evidence>
<dbReference type="InterPro" id="IPR055462">
    <property type="entry name" value="DUF7034"/>
</dbReference>
<keyword evidence="5" id="KW-1185">Reference proteome</keyword>
<dbReference type="PROSITE" id="PS00022">
    <property type="entry name" value="EGF_1"/>
    <property type="match status" value="1"/>
</dbReference>
<dbReference type="PANTHER" id="PTHR31378">
    <property type="entry name" value="EGF-LIKE DOMAIN-CONTAINING PROTEIN-RELATED-RELATED"/>
    <property type="match status" value="1"/>
</dbReference>
<dbReference type="FunCoup" id="D3AYL0">
    <property type="interactions" value="923"/>
</dbReference>
<dbReference type="Proteomes" id="UP000001396">
    <property type="component" value="Unassembled WGS sequence"/>
</dbReference>
<keyword evidence="1" id="KW-0732">Signal</keyword>
<reference evidence="4 5" key="1">
    <citation type="journal article" date="2011" name="Genome Res.">
        <title>Phylogeny-wide analysis of social amoeba genomes highlights ancient origins for complex intercellular communication.</title>
        <authorList>
            <person name="Heidel A.J."/>
            <person name="Lawal H.M."/>
            <person name="Felder M."/>
            <person name="Schilde C."/>
            <person name="Helps N.R."/>
            <person name="Tunggal B."/>
            <person name="Rivero F."/>
            <person name="John U."/>
            <person name="Schleicher M."/>
            <person name="Eichinger L."/>
            <person name="Platzer M."/>
            <person name="Noegel A.A."/>
            <person name="Schaap P."/>
            <person name="Gloeckner G."/>
        </authorList>
    </citation>
    <scope>NUCLEOTIDE SEQUENCE [LARGE SCALE GENOMIC DNA]</scope>
    <source>
        <strain evidence="5">ATCC 26659 / Pp 5 / PN500</strain>
    </source>
</reference>
<dbReference type="InterPro" id="IPR055463">
    <property type="entry name" value="DUF7035"/>
</dbReference>
<dbReference type="RefSeq" id="XP_020438143.1">
    <property type="nucleotide sequence ID" value="XM_020572285.1"/>
</dbReference>
<feature type="signal peptide" evidence="1">
    <location>
        <begin position="1"/>
        <end position="22"/>
    </location>
</feature>
<dbReference type="PROSITE" id="PS01186">
    <property type="entry name" value="EGF_2"/>
    <property type="match status" value="1"/>
</dbReference>
<dbReference type="Pfam" id="PF23033">
    <property type="entry name" value="DUF7034"/>
    <property type="match status" value="1"/>
</dbReference>
<dbReference type="Pfam" id="PF23034">
    <property type="entry name" value="DUF7035"/>
    <property type="match status" value="1"/>
</dbReference>
<dbReference type="AlphaFoldDB" id="D3AYL0"/>
<comment type="caution">
    <text evidence="4">The sequence shown here is derived from an EMBL/GenBank/DDBJ whole genome shotgun (WGS) entry which is preliminary data.</text>
</comment>
<dbReference type="PANTHER" id="PTHR31378:SF17">
    <property type="match status" value="1"/>
</dbReference>
<evidence type="ECO:0000313" key="5">
    <source>
        <dbReference type="Proteomes" id="UP000001396"/>
    </source>
</evidence>
<protein>
    <submittedName>
        <fullName evidence="4">Carbohydrate-binding domain-containing protein</fullName>
    </submittedName>
</protein>
<proteinExistence type="predicted"/>
<evidence type="ECO:0000256" key="1">
    <source>
        <dbReference type="SAM" id="SignalP"/>
    </source>
</evidence>
<dbReference type="InterPro" id="IPR000742">
    <property type="entry name" value="EGF"/>
</dbReference>
<accession>D3AYL0</accession>
<dbReference type="GeneID" id="31356800"/>
<evidence type="ECO:0000259" key="3">
    <source>
        <dbReference type="PROSITE" id="PS01186"/>
    </source>
</evidence>
<dbReference type="EMBL" id="ADBJ01000004">
    <property type="protein sequence ID" value="EFA86037.1"/>
    <property type="molecule type" value="Genomic_DNA"/>
</dbReference>
<feature type="chain" id="PRO_5003041752" evidence="1">
    <location>
        <begin position="23"/>
        <end position="1267"/>
    </location>
</feature>
<gene>
    <name evidence="4" type="ORF">PPL_01270</name>
</gene>